<dbReference type="AlphaFoldDB" id="A0A151ARS4"/>
<sequence>MYFDPYFRRPAKSFVRLFHASPDAPAVDVYLGNQLIARNLNFKDFTRYLTVAPGSYNIRVFPAGKTTDPIINTNYTFRPNTILTIAAAGMLKEIKLLPFEEPKMPSIPRKSYIRFIHLSPNTPAIDITLPNGEVLFKNISFEKSSDYISISQGTYTLQARPTGTSKIILNVPNVRIRPNRILTVYAVGLLDKKPPLQVVIPLDGSSYID</sequence>
<dbReference type="RefSeq" id="WP_061857229.1">
    <property type="nucleotide sequence ID" value="NZ_LTBB01000001.1"/>
</dbReference>
<keyword evidence="3" id="KW-1185">Reference proteome</keyword>
<dbReference type="Pfam" id="PF14344">
    <property type="entry name" value="DUF4397"/>
    <property type="match status" value="2"/>
</dbReference>
<proteinExistence type="predicted"/>
<feature type="domain" description="DUF4397" evidence="1">
    <location>
        <begin position="131"/>
        <end position="198"/>
    </location>
</feature>
<dbReference type="EMBL" id="LTBB01000001">
    <property type="protein sequence ID" value="KYH30351.1"/>
    <property type="molecule type" value="Genomic_DNA"/>
</dbReference>
<accession>A0A151ARS4</accession>
<evidence type="ECO:0000313" key="3">
    <source>
        <dbReference type="Proteomes" id="UP000075374"/>
    </source>
</evidence>
<organism evidence="2 3">
    <name type="scientific">Clostridium colicanis DSM 13634</name>
    <dbReference type="NCBI Taxonomy" id="1121305"/>
    <lineage>
        <taxon>Bacteria</taxon>
        <taxon>Bacillati</taxon>
        <taxon>Bacillota</taxon>
        <taxon>Clostridia</taxon>
        <taxon>Eubacteriales</taxon>
        <taxon>Clostridiaceae</taxon>
        <taxon>Clostridium</taxon>
    </lineage>
</organism>
<dbReference type="InterPro" id="IPR025510">
    <property type="entry name" value="DUF4397"/>
</dbReference>
<protein>
    <recommendedName>
        <fullName evidence="1">DUF4397 domain-containing protein</fullName>
    </recommendedName>
</protein>
<dbReference type="PATRIC" id="fig|1121305.3.peg.296"/>
<dbReference type="STRING" id="1121305.CLCOL_02970"/>
<feature type="domain" description="DUF4397" evidence="1">
    <location>
        <begin position="13"/>
        <end position="128"/>
    </location>
</feature>
<gene>
    <name evidence="2" type="ORF">CLCOL_02970</name>
</gene>
<dbReference type="Proteomes" id="UP000075374">
    <property type="component" value="Unassembled WGS sequence"/>
</dbReference>
<reference evidence="2 3" key="1">
    <citation type="submission" date="2016-02" db="EMBL/GenBank/DDBJ databases">
        <title>Genome sequence of Clostridium colicanis DSM 13634.</title>
        <authorList>
            <person name="Poehlein A."/>
            <person name="Daniel R."/>
        </authorList>
    </citation>
    <scope>NUCLEOTIDE SEQUENCE [LARGE SCALE GENOMIC DNA]</scope>
    <source>
        <strain evidence="2 3">DSM 13634</strain>
    </source>
</reference>
<comment type="caution">
    <text evidence="2">The sequence shown here is derived from an EMBL/GenBank/DDBJ whole genome shotgun (WGS) entry which is preliminary data.</text>
</comment>
<evidence type="ECO:0000313" key="2">
    <source>
        <dbReference type="EMBL" id="KYH30351.1"/>
    </source>
</evidence>
<evidence type="ECO:0000259" key="1">
    <source>
        <dbReference type="Pfam" id="PF14344"/>
    </source>
</evidence>
<name>A0A151ARS4_9CLOT</name>